<evidence type="ECO:0000256" key="1">
    <source>
        <dbReference type="SAM" id="Coils"/>
    </source>
</evidence>
<dbReference type="EMBL" id="VXBX01001130">
    <property type="protein sequence ID" value="NXP17718.1"/>
    <property type="molecule type" value="Genomic_DNA"/>
</dbReference>
<proteinExistence type="predicted"/>
<keyword evidence="1" id="KW-0175">Coiled coil</keyword>
<keyword evidence="3" id="KW-1185">Reference proteome</keyword>
<organism evidence="2 3">
    <name type="scientific">Scytalopus superciliaris</name>
    <dbReference type="NCBI Taxonomy" id="312124"/>
    <lineage>
        <taxon>Eukaryota</taxon>
        <taxon>Metazoa</taxon>
        <taxon>Chordata</taxon>
        <taxon>Craniata</taxon>
        <taxon>Vertebrata</taxon>
        <taxon>Euteleostomi</taxon>
        <taxon>Archelosauria</taxon>
        <taxon>Archosauria</taxon>
        <taxon>Dinosauria</taxon>
        <taxon>Saurischia</taxon>
        <taxon>Theropoda</taxon>
        <taxon>Coelurosauria</taxon>
        <taxon>Aves</taxon>
        <taxon>Neognathae</taxon>
        <taxon>Neoaves</taxon>
        <taxon>Telluraves</taxon>
        <taxon>Australaves</taxon>
        <taxon>Passeriformes</taxon>
        <taxon>Rhinocryptidae</taxon>
        <taxon>Scytalopus</taxon>
    </lineage>
</organism>
<evidence type="ECO:0000313" key="2">
    <source>
        <dbReference type="EMBL" id="NXP17718.1"/>
    </source>
</evidence>
<accession>A0A7L1Y997</accession>
<dbReference type="AlphaFoldDB" id="A0A7L1Y997"/>
<gene>
    <name evidence="2" type="primary">Po24</name>
    <name evidence="2" type="ORF">SCYSUP_R08911</name>
</gene>
<protein>
    <submittedName>
        <fullName evidence="2">PO24 protein</fullName>
    </submittedName>
</protein>
<reference evidence="2 3" key="1">
    <citation type="submission" date="2019-09" db="EMBL/GenBank/DDBJ databases">
        <title>Bird 10,000 Genomes (B10K) Project - Family phase.</title>
        <authorList>
            <person name="Zhang G."/>
        </authorList>
    </citation>
    <scope>NUCLEOTIDE SEQUENCE [LARGE SCALE GENOMIC DNA]</scope>
    <source>
        <strain evidence="2">B10K-DU-002-46</strain>
        <tissue evidence="2">Muscle</tissue>
    </source>
</reference>
<comment type="caution">
    <text evidence="2">The sequence shown here is derived from an EMBL/GenBank/DDBJ whole genome shotgun (WGS) entry which is preliminary data.</text>
</comment>
<name>A0A7L1Y997_9PASS</name>
<feature type="coiled-coil region" evidence="1">
    <location>
        <begin position="104"/>
        <end position="131"/>
    </location>
</feature>
<sequence>RANVYPTREYLARGRKDGRITSCRHCKAENESCAHIIGQCPARIKRHNYICEMLSVEAKKKDWVIYQEPNIRDPKGELFKPDLVFVKETQALVVDVTVRFEGEANTLEKAAKEKVKKYQHLEKEIRELTNTNKVTFVGFPLGARGKWYNKNFDLLQTLGLSTSRRERVARAMASRALFTSVDIIHIFVSKTR</sequence>
<feature type="non-terminal residue" evidence="2">
    <location>
        <position position="192"/>
    </location>
</feature>
<feature type="non-terminal residue" evidence="2">
    <location>
        <position position="1"/>
    </location>
</feature>
<dbReference type="Proteomes" id="UP000580825">
    <property type="component" value="Unassembled WGS sequence"/>
</dbReference>
<evidence type="ECO:0000313" key="3">
    <source>
        <dbReference type="Proteomes" id="UP000580825"/>
    </source>
</evidence>